<dbReference type="EMBL" id="JBBPBK010000016">
    <property type="protein sequence ID" value="KAK9267964.1"/>
    <property type="molecule type" value="Genomic_DNA"/>
</dbReference>
<sequence length="133" mass="14736">MEQQLLELEAYQKQSTAAREKEIRELRSRISRLESKPPSKASATTKGLGSDAAFGKELDELKHRVAKLERIPPIDALMKKQESAIEQLKQANSALQKKIVELTSTVDELRSTSFTMTHTRDSAGAVIPESSNG</sequence>
<evidence type="ECO:0000313" key="3">
    <source>
        <dbReference type="EMBL" id="KAK9267964.1"/>
    </source>
</evidence>
<feature type="region of interest" description="Disordered" evidence="2">
    <location>
        <begin position="28"/>
        <end position="51"/>
    </location>
</feature>
<evidence type="ECO:0000256" key="1">
    <source>
        <dbReference type="SAM" id="Coils"/>
    </source>
</evidence>
<evidence type="ECO:0000256" key="2">
    <source>
        <dbReference type="SAM" id="MobiDB-lite"/>
    </source>
</evidence>
<keyword evidence="4" id="KW-1185">Reference proteome</keyword>
<dbReference type="Proteomes" id="UP001415857">
    <property type="component" value="Unassembled WGS sequence"/>
</dbReference>
<protein>
    <submittedName>
        <fullName evidence="3">Uncharacterized protein</fullName>
    </submittedName>
</protein>
<evidence type="ECO:0000313" key="4">
    <source>
        <dbReference type="Proteomes" id="UP001415857"/>
    </source>
</evidence>
<keyword evidence="1" id="KW-0175">Coiled coil</keyword>
<organism evidence="3 4">
    <name type="scientific">Liquidambar formosana</name>
    <name type="common">Formosan gum</name>
    <dbReference type="NCBI Taxonomy" id="63359"/>
    <lineage>
        <taxon>Eukaryota</taxon>
        <taxon>Viridiplantae</taxon>
        <taxon>Streptophyta</taxon>
        <taxon>Embryophyta</taxon>
        <taxon>Tracheophyta</taxon>
        <taxon>Spermatophyta</taxon>
        <taxon>Magnoliopsida</taxon>
        <taxon>eudicotyledons</taxon>
        <taxon>Gunneridae</taxon>
        <taxon>Pentapetalae</taxon>
        <taxon>Saxifragales</taxon>
        <taxon>Altingiaceae</taxon>
        <taxon>Liquidambar</taxon>
    </lineage>
</organism>
<proteinExistence type="predicted"/>
<name>A0AAP0NBF0_LIQFO</name>
<dbReference type="AlphaFoldDB" id="A0AAP0NBF0"/>
<gene>
    <name evidence="3" type="ORF">L1049_010401</name>
</gene>
<dbReference type="Gene3D" id="1.10.287.1490">
    <property type="match status" value="1"/>
</dbReference>
<reference evidence="3 4" key="1">
    <citation type="journal article" date="2024" name="Plant J.">
        <title>Genome sequences and population genomics reveal climatic adaptation and genomic divergence between two closely related sweetgum species.</title>
        <authorList>
            <person name="Xu W.Q."/>
            <person name="Ren C.Q."/>
            <person name="Zhang X.Y."/>
            <person name="Comes H.P."/>
            <person name="Liu X.H."/>
            <person name="Li Y.G."/>
            <person name="Kettle C.J."/>
            <person name="Jalonen R."/>
            <person name="Gaisberger H."/>
            <person name="Ma Y.Z."/>
            <person name="Qiu Y.X."/>
        </authorList>
    </citation>
    <scope>NUCLEOTIDE SEQUENCE [LARGE SCALE GENOMIC DNA]</scope>
    <source>
        <strain evidence="3">Hangzhou</strain>
    </source>
</reference>
<feature type="coiled-coil region" evidence="1">
    <location>
        <begin position="74"/>
        <end position="112"/>
    </location>
</feature>
<accession>A0AAP0NBF0</accession>
<feature type="compositionally biased region" description="Basic and acidic residues" evidence="2">
    <location>
        <begin position="28"/>
        <end position="37"/>
    </location>
</feature>
<comment type="caution">
    <text evidence="3">The sequence shown here is derived from an EMBL/GenBank/DDBJ whole genome shotgun (WGS) entry which is preliminary data.</text>
</comment>